<dbReference type="Proteomes" id="UP000507470">
    <property type="component" value="Unassembled WGS sequence"/>
</dbReference>
<dbReference type="EMBL" id="CACVKT020000565">
    <property type="protein sequence ID" value="CAC5360410.1"/>
    <property type="molecule type" value="Genomic_DNA"/>
</dbReference>
<feature type="region of interest" description="Disordered" evidence="1">
    <location>
        <begin position="763"/>
        <end position="818"/>
    </location>
</feature>
<protein>
    <submittedName>
        <fullName evidence="2">Uncharacterized protein</fullName>
    </submittedName>
</protein>
<evidence type="ECO:0000313" key="3">
    <source>
        <dbReference type="Proteomes" id="UP000507470"/>
    </source>
</evidence>
<dbReference type="OrthoDB" id="5981398at2759"/>
<organism evidence="2 3">
    <name type="scientific">Mytilus coruscus</name>
    <name type="common">Sea mussel</name>
    <dbReference type="NCBI Taxonomy" id="42192"/>
    <lineage>
        <taxon>Eukaryota</taxon>
        <taxon>Metazoa</taxon>
        <taxon>Spiralia</taxon>
        <taxon>Lophotrochozoa</taxon>
        <taxon>Mollusca</taxon>
        <taxon>Bivalvia</taxon>
        <taxon>Autobranchia</taxon>
        <taxon>Pteriomorphia</taxon>
        <taxon>Mytilida</taxon>
        <taxon>Mytiloidea</taxon>
        <taxon>Mytilidae</taxon>
        <taxon>Mytilinae</taxon>
        <taxon>Mytilus</taxon>
    </lineage>
</organism>
<evidence type="ECO:0000313" key="2">
    <source>
        <dbReference type="EMBL" id="CAC5360410.1"/>
    </source>
</evidence>
<feature type="compositionally biased region" description="Basic and acidic residues" evidence="1">
    <location>
        <begin position="791"/>
        <end position="802"/>
    </location>
</feature>
<gene>
    <name evidence="2" type="ORF">MCOR_2905</name>
</gene>
<evidence type="ECO:0000256" key="1">
    <source>
        <dbReference type="SAM" id="MobiDB-lite"/>
    </source>
</evidence>
<dbReference type="SUPFAM" id="SSF63825">
    <property type="entry name" value="YWTD domain"/>
    <property type="match status" value="1"/>
</dbReference>
<name>A0A6J8A334_MYTCO</name>
<sequence>MYHVYSNLYDIGKEDDVHDSLHNQLEHPIQELTSDERQVISDVSMDGSCCSGDDSSVCSEEEYKDLLMPQYVYKKSYIYFSVIKRNGTALKKYGCQTYVKLIEYLKMHIHLRRSFKTVTPKEKLTEESFMYKYLTDVCKFSMKNGSESFQWDPEFIEFFNTVKYLGGQKSFNFVRGPGFLGSGRGGIKHVNTLSDFNLCGPSTHALRSCQAGFSTQSGVYSSVMNAFYQNALLEKALVSPLFSSDTVHIIPCCLAADGTALKPGLEYDNTHHCVVGLTDSLNADYIKANPIANNLHLKSQMVTEADVSFLTSLDNGASMPIGVHYLPKSFSGEQMKDMFIETALSTNMSIVNKKDVCISHCQSCWDTQELCEQCMRLGHVSYYPALRSCSKCTDKGIKCVKVAVLSLVTDCEEHNKKVMESFDEVKLQNPSLNQAVMIPDCVHVGKSLKCSWSNWFIIVENCRTNLVFMRTLRDHGDAHLKAELCKLLYLECLRNKDRMAVDPILRLTAAQINELLNNVEYVIHTVVPETYKDWKNILDEETACGRLLEIRLHYPADVKVLQILDGPLTGDLCYLNGVVYICGNRPGKILYYNIQHKVKLQVSKIRSKRELEDNLEMRHLSTIGTMPILRARLDNHLKQIVKKHPKINHILLSRNIVPTAICGDVLPPQAKPRVNVEAQEAARRKREKYSAEHKIDFPNLEGAITVLRDKVAYIFDVPGLGPRLQRKPKIGWFSKCMITKLNTEDINRDTDLLEIHNYYELNGGQSTGEPHHTTSASQNQHTKCPGNGDNESNHSEESKVDHQIFQNDDIPGNGRKETNACFSNTSEIELSNTLTEQSLAYTTRDISGRNRDENMQIGSENTNILDEETACGRLLEIRLHYPADVKMLQILDGPLTGDLCYLNGVVYICGNRPGKILYYDIQHKVKLQVSKIRSKRELEDNLEMRHLSTIGTMPILRAWLDNHLKQIVKKHPRINHILLSRNIVPTAICGESDFLFCFDDITKCLFQINLSFDGIGVNGNAILLHQMDDVQCVNGIIKSNTKLICTTKGIECGIVAFDLESGAQQTIIAKQGLNGLGLLGESIVVGDEVNHSVSVFNTENNTLKPIAGNGTKGYKDGTNTSSRFSQPFGICTEGNSVFVTDPACGRIAVVSDLFGTRMFLKSLGLLYRAFGIHEKGNKYPKIDLKSTVERVYDAKSFVQEHVQNAKNVQQLHVNVTNGPQGNVSNKTCRSIQILHSGISELTRNVHVLSSGQFRTEASTLLTSIVENLHAVSHLRHQTFSMLEYARDFSTIIRESLKRVSVWSVKYFTHPNSYYPVPNSNMPLSDVFDIKFDLEIKKVSKTDVIAMKSWIENYRPIRQRSVRDETTKDKAGTFTNFFIPESGHSKQTEGILNSE</sequence>
<dbReference type="Gene3D" id="2.120.10.30">
    <property type="entry name" value="TolB, C-terminal domain"/>
    <property type="match status" value="1"/>
</dbReference>
<dbReference type="InterPro" id="IPR011042">
    <property type="entry name" value="6-blade_b-propeller_TolB-like"/>
</dbReference>
<reference evidence="2 3" key="1">
    <citation type="submission" date="2020-06" db="EMBL/GenBank/DDBJ databases">
        <authorList>
            <person name="Li R."/>
            <person name="Bekaert M."/>
        </authorList>
    </citation>
    <scope>NUCLEOTIDE SEQUENCE [LARGE SCALE GENOMIC DNA]</scope>
    <source>
        <strain evidence="3">wild</strain>
    </source>
</reference>
<keyword evidence="3" id="KW-1185">Reference proteome</keyword>
<accession>A0A6J8A334</accession>
<feature type="compositionally biased region" description="Polar residues" evidence="1">
    <location>
        <begin position="763"/>
        <end position="782"/>
    </location>
</feature>
<proteinExistence type="predicted"/>